<keyword evidence="3" id="KW-1185">Reference proteome</keyword>
<name>A0ABW0Z4S2_9ACTN</name>
<evidence type="ECO:0000313" key="3">
    <source>
        <dbReference type="Proteomes" id="UP001596083"/>
    </source>
</evidence>
<dbReference type="RefSeq" id="WP_390317366.1">
    <property type="nucleotide sequence ID" value="NZ_JBHSPB010000010.1"/>
</dbReference>
<sequence length="499" mass="51213">MTKDVIALTPAMPDTMALLTGLYAGGPDLGVSAGHDGAVIQLRAADGRPLVSLEAPLLVQVPGEAERLLGIPAVCDGPYWWTEVRASTAVPEAERLAGSVAGRLTALLGGGTWPRGVGSTDVVEVGGGDGTDAEAGGAAEGGSGGAGEDISGGAAAGVYAEAGDGQPAVDVLTDSTAVVLADRPVVPLTAWLSDILRTTVASGRALQIVTPPHVRLGLPLRAALTGAPNRWVVQDPDCGYYDGLSGAVLRWQDGTFAPARTEEGETAVADAFADATVTGERQLVVSFRAVHAPDEALVLGGALRTAWTALTGSGPAGWGTAEPVNLPWSERQLTDLARKRAPEPTQLLAVGTPGRPGLATLRVTRTGSGVTEEATLTLGYGPDEHIPLDAVEPLARTLVAGHHLATMLVTLRRARRDLTVPAHFEAPPIPVAFTLGADDVRAVGVERATRTPVEVRPVRLGAAGAPAVHYPLGEGTDAAVWGDFQRLMEHLRAGAPTEG</sequence>
<feature type="compositionally biased region" description="Gly residues" evidence="1">
    <location>
        <begin position="138"/>
        <end position="147"/>
    </location>
</feature>
<dbReference type="Pfam" id="PF19674">
    <property type="entry name" value="DUF6177"/>
    <property type="match status" value="1"/>
</dbReference>
<reference evidence="3" key="1">
    <citation type="journal article" date="2019" name="Int. J. Syst. Evol. Microbiol.">
        <title>The Global Catalogue of Microorganisms (GCM) 10K type strain sequencing project: providing services to taxonomists for standard genome sequencing and annotation.</title>
        <authorList>
            <consortium name="The Broad Institute Genomics Platform"/>
            <consortium name="The Broad Institute Genome Sequencing Center for Infectious Disease"/>
            <person name="Wu L."/>
            <person name="Ma J."/>
        </authorList>
    </citation>
    <scope>NUCLEOTIDE SEQUENCE [LARGE SCALE GENOMIC DNA]</scope>
    <source>
        <strain evidence="3">CGMCC 4.7304</strain>
    </source>
</reference>
<dbReference type="InterPro" id="IPR046175">
    <property type="entry name" value="DUF6177"/>
</dbReference>
<accession>A0ABW0Z4S2</accession>
<evidence type="ECO:0000256" key="1">
    <source>
        <dbReference type="SAM" id="MobiDB-lite"/>
    </source>
</evidence>
<comment type="caution">
    <text evidence="2">The sequence shown here is derived from an EMBL/GenBank/DDBJ whole genome shotgun (WGS) entry which is preliminary data.</text>
</comment>
<protein>
    <submittedName>
        <fullName evidence="2">DUF6177 family protein</fullName>
    </submittedName>
</protein>
<gene>
    <name evidence="2" type="ORF">ACFP1Z_17695</name>
</gene>
<feature type="region of interest" description="Disordered" evidence="1">
    <location>
        <begin position="127"/>
        <end position="147"/>
    </location>
</feature>
<dbReference type="EMBL" id="JBHSPB010000010">
    <property type="protein sequence ID" value="MFC5722004.1"/>
    <property type="molecule type" value="Genomic_DNA"/>
</dbReference>
<proteinExistence type="predicted"/>
<dbReference type="Proteomes" id="UP001596083">
    <property type="component" value="Unassembled WGS sequence"/>
</dbReference>
<organism evidence="2 3">
    <name type="scientific">Streptomyces gamaensis</name>
    <dbReference type="NCBI Taxonomy" id="1763542"/>
    <lineage>
        <taxon>Bacteria</taxon>
        <taxon>Bacillati</taxon>
        <taxon>Actinomycetota</taxon>
        <taxon>Actinomycetes</taxon>
        <taxon>Kitasatosporales</taxon>
        <taxon>Streptomycetaceae</taxon>
        <taxon>Streptomyces</taxon>
    </lineage>
</organism>
<evidence type="ECO:0000313" key="2">
    <source>
        <dbReference type="EMBL" id="MFC5722004.1"/>
    </source>
</evidence>